<dbReference type="Gene3D" id="1.20.1080.10">
    <property type="entry name" value="Glycerol uptake facilitator protein"/>
    <property type="match status" value="1"/>
</dbReference>
<evidence type="ECO:0000256" key="1">
    <source>
        <dbReference type="ARBA" id="ARBA00004141"/>
    </source>
</evidence>
<dbReference type="EMBL" id="MCGG01000055">
    <property type="protein sequence ID" value="OEJ65076.1"/>
    <property type="molecule type" value="Genomic_DNA"/>
</dbReference>
<evidence type="ECO:0000313" key="6">
    <source>
        <dbReference type="EMBL" id="OEJ65076.1"/>
    </source>
</evidence>
<name>A0A1E5Q4I0_9PROT</name>
<feature type="transmembrane region" description="Helical" evidence="5">
    <location>
        <begin position="49"/>
        <end position="71"/>
    </location>
</feature>
<accession>A0A1E5Q4I0</accession>
<comment type="subcellular location">
    <subcellularLocation>
        <location evidence="1">Membrane</location>
        <topology evidence="1">Multi-pass membrane protein</topology>
    </subcellularLocation>
</comment>
<dbReference type="Pfam" id="PF01226">
    <property type="entry name" value="Form_Nir_trans"/>
    <property type="match status" value="1"/>
</dbReference>
<keyword evidence="2 5" id="KW-0812">Transmembrane</keyword>
<evidence type="ECO:0000256" key="3">
    <source>
        <dbReference type="ARBA" id="ARBA00022989"/>
    </source>
</evidence>
<comment type="caution">
    <text evidence="6">The sequence shown here is derived from an EMBL/GenBank/DDBJ whole genome shotgun (WGS) entry which is preliminary data.</text>
</comment>
<feature type="transmembrane region" description="Helical" evidence="5">
    <location>
        <begin position="131"/>
        <end position="152"/>
    </location>
</feature>
<proteinExistence type="predicted"/>
<keyword evidence="3 5" id="KW-1133">Transmembrane helix</keyword>
<dbReference type="AlphaFoldDB" id="A0A1E5Q4I0"/>
<organism evidence="6 7">
    <name type="scientific">Magnetovibrio blakemorei</name>
    <dbReference type="NCBI Taxonomy" id="28181"/>
    <lineage>
        <taxon>Bacteria</taxon>
        <taxon>Pseudomonadati</taxon>
        <taxon>Pseudomonadota</taxon>
        <taxon>Alphaproteobacteria</taxon>
        <taxon>Rhodospirillales</taxon>
        <taxon>Magnetovibrionaceae</taxon>
        <taxon>Magnetovibrio</taxon>
    </lineage>
</organism>
<feature type="transmembrane region" description="Helical" evidence="5">
    <location>
        <begin position="240"/>
        <end position="267"/>
    </location>
</feature>
<evidence type="ECO:0000256" key="5">
    <source>
        <dbReference type="SAM" id="Phobius"/>
    </source>
</evidence>
<keyword evidence="7" id="KW-1185">Reference proteome</keyword>
<dbReference type="OrthoDB" id="261587at2"/>
<evidence type="ECO:0008006" key="8">
    <source>
        <dbReference type="Google" id="ProtNLM"/>
    </source>
</evidence>
<dbReference type="STRING" id="28181.BEN30_15420"/>
<dbReference type="InterPro" id="IPR000292">
    <property type="entry name" value="For/NO2_transpt"/>
</dbReference>
<feature type="transmembrane region" description="Helical" evidence="5">
    <location>
        <begin position="83"/>
        <end position="100"/>
    </location>
</feature>
<reference evidence="7" key="1">
    <citation type="submission" date="2016-07" db="EMBL/GenBank/DDBJ databases">
        <authorList>
            <person name="Florea S."/>
            <person name="Webb J.S."/>
            <person name="Jaromczyk J."/>
            <person name="Schardl C.L."/>
        </authorList>
    </citation>
    <scope>NUCLEOTIDE SEQUENCE [LARGE SCALE GENOMIC DNA]</scope>
    <source>
        <strain evidence="7">MV-1</strain>
    </source>
</reference>
<gene>
    <name evidence="6" type="ORF">BEN30_15420</name>
</gene>
<evidence type="ECO:0000256" key="4">
    <source>
        <dbReference type="ARBA" id="ARBA00023136"/>
    </source>
</evidence>
<feature type="transmembrane region" description="Helical" evidence="5">
    <location>
        <begin position="179"/>
        <end position="198"/>
    </location>
</feature>
<dbReference type="GO" id="GO:0015499">
    <property type="term" value="F:formate transmembrane transporter activity"/>
    <property type="evidence" value="ECO:0007669"/>
    <property type="project" value="TreeGrafter"/>
</dbReference>
<dbReference type="PANTHER" id="PTHR30520">
    <property type="entry name" value="FORMATE TRANSPORTER-RELATED"/>
    <property type="match status" value="1"/>
</dbReference>
<feature type="transmembrane region" description="Helical" evidence="5">
    <location>
        <begin position="205"/>
        <end position="228"/>
    </location>
</feature>
<sequence length="281" mass="30624">MSDIGDIKPQKLTKHEKSEVEDLVRPRAAMLYEVVRQEGCRELERTFGALWWSGIAAGLSLGFSVLVMAVLETFVSDAGLGGGLITPLGYSVGFLIVVLARQQLFTENTITAILPLMVETTWPNLYRTARLWSIVLIANLVGTFVFTIFMAYSGAASDDVLAAARKIALHLMDKSTSEMFFGAIFAGWLIASMVWLTPSTEGAEFWVVLIITYVIALIGASHIIAGSVEAYLLVLNGDISIFYAVVHFGIPTFLGNVVGGTTLFAMISYAQVRQEITTEKP</sequence>
<evidence type="ECO:0000256" key="2">
    <source>
        <dbReference type="ARBA" id="ARBA00022692"/>
    </source>
</evidence>
<dbReference type="PANTHER" id="PTHR30520:SF2">
    <property type="entry name" value="INNER MEMBRANE PROTEIN YFDC"/>
    <property type="match status" value="1"/>
</dbReference>
<dbReference type="GO" id="GO:0005886">
    <property type="term" value="C:plasma membrane"/>
    <property type="evidence" value="ECO:0007669"/>
    <property type="project" value="TreeGrafter"/>
</dbReference>
<protein>
    <recommendedName>
        <fullName evidence="8">Transporter</fullName>
    </recommendedName>
</protein>
<evidence type="ECO:0000313" key="7">
    <source>
        <dbReference type="Proteomes" id="UP000095347"/>
    </source>
</evidence>
<keyword evidence="4 5" id="KW-0472">Membrane</keyword>
<dbReference type="RefSeq" id="WP_069958965.1">
    <property type="nucleotide sequence ID" value="NZ_MCGG01000055.1"/>
</dbReference>
<dbReference type="InterPro" id="IPR023271">
    <property type="entry name" value="Aquaporin-like"/>
</dbReference>
<dbReference type="Proteomes" id="UP000095347">
    <property type="component" value="Unassembled WGS sequence"/>
</dbReference>